<dbReference type="InterPro" id="IPR036890">
    <property type="entry name" value="HATPase_C_sf"/>
</dbReference>
<dbReference type="Proteomes" id="UP000629098">
    <property type="component" value="Unassembled WGS sequence"/>
</dbReference>
<dbReference type="PANTHER" id="PTHR43711">
    <property type="entry name" value="TWO-COMPONENT HISTIDINE KINASE"/>
    <property type="match status" value="1"/>
</dbReference>
<comment type="caution">
    <text evidence="10">The sequence shown here is derived from an EMBL/GenBank/DDBJ whole genome shotgun (WGS) entry which is preliminary data.</text>
</comment>
<dbReference type="SUPFAM" id="SSF55874">
    <property type="entry name" value="ATPase domain of HSP90 chaperone/DNA topoisomerase II/histidine kinase"/>
    <property type="match status" value="1"/>
</dbReference>
<accession>A0A8J7C5N5</accession>
<feature type="domain" description="Histidine kinase" evidence="9">
    <location>
        <begin position="147"/>
        <end position="362"/>
    </location>
</feature>
<evidence type="ECO:0000313" key="11">
    <source>
        <dbReference type="Proteomes" id="UP000629098"/>
    </source>
</evidence>
<dbReference type="CDD" id="cd00082">
    <property type="entry name" value="HisKA"/>
    <property type="match status" value="1"/>
</dbReference>
<dbReference type="Pfam" id="PF00512">
    <property type="entry name" value="HisKA"/>
    <property type="match status" value="1"/>
</dbReference>
<proteinExistence type="predicted"/>
<keyword evidence="3" id="KW-0597">Phosphoprotein</keyword>
<dbReference type="Gene3D" id="1.10.287.130">
    <property type="match status" value="1"/>
</dbReference>
<dbReference type="PROSITE" id="PS50109">
    <property type="entry name" value="HIS_KIN"/>
    <property type="match status" value="1"/>
</dbReference>
<keyword evidence="4" id="KW-0808">Transferase</keyword>
<evidence type="ECO:0000256" key="8">
    <source>
        <dbReference type="ARBA" id="ARBA00023012"/>
    </source>
</evidence>
<evidence type="ECO:0000259" key="9">
    <source>
        <dbReference type="PROSITE" id="PS50109"/>
    </source>
</evidence>
<evidence type="ECO:0000256" key="2">
    <source>
        <dbReference type="ARBA" id="ARBA00012438"/>
    </source>
</evidence>
<evidence type="ECO:0000256" key="1">
    <source>
        <dbReference type="ARBA" id="ARBA00000085"/>
    </source>
</evidence>
<dbReference type="InterPro" id="IPR003661">
    <property type="entry name" value="HisK_dim/P_dom"/>
</dbReference>
<dbReference type="SMART" id="SM00388">
    <property type="entry name" value="HisKA"/>
    <property type="match status" value="1"/>
</dbReference>
<name>A0A8J7C5N5_9CYAN</name>
<dbReference type="InterPro" id="IPR029016">
    <property type="entry name" value="GAF-like_dom_sf"/>
</dbReference>
<dbReference type="AlphaFoldDB" id="A0A8J7C5N5"/>
<protein>
    <recommendedName>
        <fullName evidence="2">histidine kinase</fullName>
        <ecNumber evidence="2">2.7.13.3</ecNumber>
    </recommendedName>
</protein>
<dbReference type="PRINTS" id="PR00344">
    <property type="entry name" value="BCTRLSENSOR"/>
</dbReference>
<comment type="catalytic activity">
    <reaction evidence="1">
        <text>ATP + protein L-histidine = ADP + protein N-phospho-L-histidine.</text>
        <dbReference type="EC" id="2.7.13.3"/>
    </reaction>
</comment>
<reference evidence="10" key="1">
    <citation type="submission" date="2020-09" db="EMBL/GenBank/DDBJ databases">
        <title>Iningainema tapete sp. nov. (Scytonemataceae, Cyanobacteria) from greenhouses in central Florida (USA) produces two types of nodularin with biosynthetic potential for microcystin-LR and anabaenopeptins.</title>
        <authorList>
            <person name="Berthold D.E."/>
            <person name="Lefler F.W."/>
            <person name="Huang I.-S."/>
            <person name="Abdulla H."/>
            <person name="Zimba P.V."/>
            <person name="Laughinghouse H.D. IV."/>
        </authorList>
    </citation>
    <scope>NUCLEOTIDE SEQUENCE</scope>
    <source>
        <strain evidence="10">BLCCT55</strain>
    </source>
</reference>
<keyword evidence="6" id="KW-0418">Kinase</keyword>
<dbReference type="CDD" id="cd00075">
    <property type="entry name" value="HATPase"/>
    <property type="match status" value="1"/>
</dbReference>
<dbReference type="SMART" id="SM00387">
    <property type="entry name" value="HATPase_c"/>
    <property type="match status" value="1"/>
</dbReference>
<evidence type="ECO:0000313" key="10">
    <source>
        <dbReference type="EMBL" id="MBD2773309.1"/>
    </source>
</evidence>
<dbReference type="PANTHER" id="PTHR43711:SF26">
    <property type="entry name" value="SENSOR HISTIDINE KINASE RCSC"/>
    <property type="match status" value="1"/>
</dbReference>
<dbReference type="InterPro" id="IPR050736">
    <property type="entry name" value="Sensor_HK_Regulatory"/>
</dbReference>
<evidence type="ECO:0000256" key="3">
    <source>
        <dbReference type="ARBA" id="ARBA00022553"/>
    </source>
</evidence>
<keyword evidence="8" id="KW-0902">Two-component regulatory system</keyword>
<evidence type="ECO:0000256" key="4">
    <source>
        <dbReference type="ARBA" id="ARBA00022679"/>
    </source>
</evidence>
<keyword evidence="7" id="KW-0067">ATP-binding</keyword>
<dbReference type="SUPFAM" id="SSF55781">
    <property type="entry name" value="GAF domain-like"/>
    <property type="match status" value="1"/>
</dbReference>
<dbReference type="GO" id="GO:0000155">
    <property type="term" value="F:phosphorelay sensor kinase activity"/>
    <property type="evidence" value="ECO:0007669"/>
    <property type="project" value="InterPro"/>
</dbReference>
<keyword evidence="5" id="KW-0547">Nucleotide-binding</keyword>
<dbReference type="FunFam" id="3.30.565.10:FF:000037">
    <property type="entry name" value="Hybrid sensor histidine kinase/response regulator"/>
    <property type="match status" value="1"/>
</dbReference>
<dbReference type="Gene3D" id="3.30.565.10">
    <property type="entry name" value="Histidine kinase-like ATPase, C-terminal domain"/>
    <property type="match status" value="1"/>
</dbReference>
<dbReference type="EC" id="2.7.13.3" evidence="2"/>
<dbReference type="Gene3D" id="3.30.450.40">
    <property type="match status" value="1"/>
</dbReference>
<evidence type="ECO:0000256" key="5">
    <source>
        <dbReference type="ARBA" id="ARBA00022741"/>
    </source>
</evidence>
<sequence>MHAVLVGVAGLVPEIPSSPLAIDLRLQEDSTLKGKQVWPLAEVAHTGQPKQVEIAQFGLVRIASSPKKPDRAIVIPVLQPGITVPVGILVVGISPEFTLNDRERRFFTLVAGQIGTAIANTRFREQERNRAEALAELHQAKSYFLAQMSHQLRTPVNVVSFSADLLKRNIDQWTQEKNYSYLDLIQVSVQKIYEVLDEIMLFSQGEAQKLNCQPKQLNIVQFCRHIIAQMQLTSQEKLINFINKSKLTTAYLDPKLLKHILTNLLSNAIKYSPTNSKVTFQLCCQKENVIFQIKDTGIGIPKVDMQKIFEPFYRGSNVNDISGNGLGLSIVKTLVELHQGEITVESEVGVGTTFTVKLPSIKTKR</sequence>
<dbReference type="SUPFAM" id="SSF47384">
    <property type="entry name" value="Homodimeric domain of signal transducing histidine kinase"/>
    <property type="match status" value="1"/>
</dbReference>
<dbReference type="InterPro" id="IPR003594">
    <property type="entry name" value="HATPase_dom"/>
</dbReference>
<gene>
    <name evidence="10" type="ORF">ICL16_14825</name>
</gene>
<dbReference type="Pfam" id="PF02518">
    <property type="entry name" value="HATPase_c"/>
    <property type="match status" value="1"/>
</dbReference>
<dbReference type="InterPro" id="IPR005467">
    <property type="entry name" value="His_kinase_dom"/>
</dbReference>
<organism evidence="10 11">
    <name type="scientific">Iningainema tapete BLCC-T55</name>
    <dbReference type="NCBI Taxonomy" id="2748662"/>
    <lineage>
        <taxon>Bacteria</taxon>
        <taxon>Bacillati</taxon>
        <taxon>Cyanobacteriota</taxon>
        <taxon>Cyanophyceae</taxon>
        <taxon>Nostocales</taxon>
        <taxon>Scytonemataceae</taxon>
        <taxon>Iningainema tapete</taxon>
    </lineage>
</organism>
<dbReference type="InterPro" id="IPR036097">
    <property type="entry name" value="HisK_dim/P_sf"/>
</dbReference>
<dbReference type="InterPro" id="IPR004358">
    <property type="entry name" value="Sig_transdc_His_kin-like_C"/>
</dbReference>
<evidence type="ECO:0000256" key="6">
    <source>
        <dbReference type="ARBA" id="ARBA00022777"/>
    </source>
</evidence>
<dbReference type="EMBL" id="JACXAE010000051">
    <property type="protein sequence ID" value="MBD2773309.1"/>
    <property type="molecule type" value="Genomic_DNA"/>
</dbReference>
<evidence type="ECO:0000256" key="7">
    <source>
        <dbReference type="ARBA" id="ARBA00022840"/>
    </source>
</evidence>
<dbReference type="GO" id="GO:0005524">
    <property type="term" value="F:ATP binding"/>
    <property type="evidence" value="ECO:0007669"/>
    <property type="project" value="UniProtKB-KW"/>
</dbReference>
<keyword evidence="11" id="KW-1185">Reference proteome</keyword>